<dbReference type="Proteomes" id="UP000621390">
    <property type="component" value="Unassembled WGS sequence"/>
</dbReference>
<dbReference type="Gene3D" id="3.30.2010.30">
    <property type="match status" value="1"/>
</dbReference>
<dbReference type="FunFam" id="3.30.2010.30:FF:000002">
    <property type="entry name" value="Putative aminopeptidase N"/>
    <property type="match status" value="1"/>
</dbReference>
<evidence type="ECO:0000256" key="12">
    <source>
        <dbReference type="ARBA" id="ARBA00059739"/>
    </source>
</evidence>
<dbReference type="RefSeq" id="WP_199494817.1">
    <property type="nucleotide sequence ID" value="NZ_JAEMOO010000028.1"/>
</dbReference>
<accession>A0A8I1G9K2</accession>
<protein>
    <recommendedName>
        <fullName evidence="5 13">Aminopeptidase N</fullName>
        <ecNumber evidence="4 13">3.4.11.2</ecNumber>
    </recommendedName>
</protein>
<evidence type="ECO:0000259" key="14">
    <source>
        <dbReference type="Pfam" id="PF01433"/>
    </source>
</evidence>
<dbReference type="Gene3D" id="2.60.40.1730">
    <property type="entry name" value="tricorn interacting facor f3 domain"/>
    <property type="match status" value="1"/>
</dbReference>
<comment type="caution">
    <text evidence="19">The sequence shown here is derived from an EMBL/GenBank/DDBJ whole genome shotgun (WGS) entry which is preliminary data.</text>
</comment>
<evidence type="ECO:0000256" key="9">
    <source>
        <dbReference type="ARBA" id="ARBA00022801"/>
    </source>
</evidence>
<evidence type="ECO:0000256" key="1">
    <source>
        <dbReference type="ARBA" id="ARBA00000098"/>
    </source>
</evidence>
<dbReference type="EC" id="3.4.11.2" evidence="4 13"/>
<comment type="similarity">
    <text evidence="3">Belongs to the peptidase M1 family.</text>
</comment>
<dbReference type="EMBL" id="JAEMOP010000002">
    <property type="protein sequence ID" value="MBJ7316135.1"/>
    <property type="molecule type" value="Genomic_DNA"/>
</dbReference>
<dbReference type="Pfam" id="PF11940">
    <property type="entry name" value="DUF3458"/>
    <property type="match status" value="1"/>
</dbReference>
<dbReference type="NCBIfam" id="TIGR02414">
    <property type="entry name" value="pepN_proteo"/>
    <property type="match status" value="1"/>
</dbReference>
<evidence type="ECO:0000256" key="5">
    <source>
        <dbReference type="ARBA" id="ARBA00015611"/>
    </source>
</evidence>
<feature type="domain" description="Peptidase M1 alanyl aminopeptidase C-terminal" evidence="16">
    <location>
        <begin position="545"/>
        <end position="861"/>
    </location>
</feature>
<dbReference type="Gene3D" id="2.60.40.1840">
    <property type="match status" value="1"/>
</dbReference>
<keyword evidence="21" id="KW-1185">Reference proteome</keyword>
<evidence type="ECO:0000256" key="2">
    <source>
        <dbReference type="ARBA" id="ARBA00001947"/>
    </source>
</evidence>
<evidence type="ECO:0000256" key="8">
    <source>
        <dbReference type="ARBA" id="ARBA00022723"/>
    </source>
</evidence>
<dbReference type="InterPro" id="IPR001930">
    <property type="entry name" value="Peptidase_M1"/>
</dbReference>
<gene>
    <name evidence="19" type="primary">pepN</name>
    <name evidence="18" type="ORF">JHC10_11120</name>
    <name evidence="19" type="ORF">JHC11_09065</name>
</gene>
<dbReference type="PRINTS" id="PR00756">
    <property type="entry name" value="ALADIPTASE"/>
</dbReference>
<dbReference type="SUPFAM" id="SSF63737">
    <property type="entry name" value="Leukotriene A4 hydrolase N-terminal domain"/>
    <property type="match status" value="1"/>
</dbReference>
<dbReference type="InterPro" id="IPR027268">
    <property type="entry name" value="Peptidase_M4/M1_CTD_sf"/>
</dbReference>
<evidence type="ECO:0000256" key="13">
    <source>
        <dbReference type="NCBIfam" id="TIGR02414"/>
    </source>
</evidence>
<dbReference type="Gene3D" id="1.10.390.10">
    <property type="entry name" value="Neutral Protease Domain 2"/>
    <property type="match status" value="1"/>
</dbReference>
<dbReference type="GO" id="GO:0006508">
    <property type="term" value="P:proteolysis"/>
    <property type="evidence" value="ECO:0007669"/>
    <property type="project" value="UniProtKB-UniRule"/>
</dbReference>
<feature type="domain" description="Peptidase M1 membrane alanine aminopeptidase" evidence="14">
    <location>
        <begin position="231"/>
        <end position="439"/>
    </location>
</feature>
<dbReference type="Gene3D" id="1.25.50.10">
    <property type="entry name" value="Peptidase M1, alanyl aminopeptidase, C-terminal domain"/>
    <property type="match status" value="1"/>
</dbReference>
<dbReference type="Proteomes" id="UP000655994">
    <property type="component" value="Unassembled WGS sequence"/>
</dbReference>
<dbReference type="PANTHER" id="PTHR46322">
    <property type="entry name" value="PUROMYCIN-SENSITIVE AMINOPEPTIDASE"/>
    <property type="match status" value="1"/>
</dbReference>
<evidence type="ECO:0000256" key="4">
    <source>
        <dbReference type="ARBA" id="ARBA00012564"/>
    </source>
</evidence>
<dbReference type="InterPro" id="IPR045357">
    <property type="entry name" value="Aminopeptidase_N-like_N"/>
</dbReference>
<dbReference type="FunFam" id="2.60.40.1730:FF:000005">
    <property type="entry name" value="Aminopeptidase N"/>
    <property type="match status" value="1"/>
</dbReference>
<evidence type="ECO:0000313" key="20">
    <source>
        <dbReference type="Proteomes" id="UP000621390"/>
    </source>
</evidence>
<evidence type="ECO:0000256" key="3">
    <source>
        <dbReference type="ARBA" id="ARBA00010136"/>
    </source>
</evidence>
<evidence type="ECO:0000256" key="10">
    <source>
        <dbReference type="ARBA" id="ARBA00022833"/>
    </source>
</evidence>
<evidence type="ECO:0000256" key="6">
    <source>
        <dbReference type="ARBA" id="ARBA00022438"/>
    </source>
</evidence>
<sequence length="863" mass="98147">MTQLPKAKYRKDYQEPEFTITDVDLTFDLHPTETRVKSVLKVVRQGEHEKPLVLDGEQLTLLSIKVDGEEVSEDLYQHDEHSLTLKTPLNSFTLEIENRVNPTANEALEGLYLAENTFCTQCEAEGFRRITFYLDRPDVLAKFTTTVIADKSDFPYLLSNGNRIKHLELENGKHSATWQDPFPKPCYLFALVAGDFDILRDEFTTREGRTVDLELFVDKGNLDRADHAMLSLKNAMKWDEERFDLVYDLDIYMVVAVDFFNMGAMENKGLNVFNAKYVLANPKTATDQDFLNVESVIGHEYFHNWTGNRVTCRDWFQLSLKEGLTVFRDQEFSSDLGSRAVNRIQDVRVIRSHQFAEDSGPMAHPIRPDKVVQMNNFYTVTVYNKGAEVIRMIHTLLGEAGFQKGMKLYFERHDGNAVTCEDFVKAMEDANGKDFTTFRNWYSQAGTPVVTVEEVYDENEKRLTLVLKQSTASTPGQEEKAPFHIPVKWSAYSEQGQRLSLSDDDVLHLKDAEATFAFDNVAEKPILSLFDNFSAPVKVKRSLTDDELRVLLAHSEDDFSRWDAAQSLFTRIVEKGIATNSSAELSEQTIQACRNLLQANTDPALKALALTLPTASTIADGYETIPVEAINAQLKSLKLQLAEALEDDFKELLDVCVSEKAYQLNGEDIAKRQLKQVCLSYLAELGDKTSNRLKQQFNQADNLTDQLGALQAAVWANNAVAEPLLNQFEEQWRGEKLVMDKWFSTQALANNEKTVERVKSLMTHPDFSLKNPNRIYSLLAAFTQNQPQFHRDDGAGYELIGSVIQQLNTSNPQVASRLLSAFVSWRRYDSSRQQLMRKELETLRELSNLASDLFEKIESCLSE</sequence>
<keyword evidence="10" id="KW-0862">Zinc</keyword>
<evidence type="ECO:0000259" key="16">
    <source>
        <dbReference type="Pfam" id="PF17432"/>
    </source>
</evidence>
<dbReference type="InterPro" id="IPR024601">
    <property type="entry name" value="Peptidase_M1_pepN_C"/>
</dbReference>
<evidence type="ECO:0000256" key="7">
    <source>
        <dbReference type="ARBA" id="ARBA00022670"/>
    </source>
</evidence>
<dbReference type="EMBL" id="JAEMOS010000035">
    <property type="protein sequence ID" value="MBJ7267485.1"/>
    <property type="molecule type" value="Genomic_DNA"/>
</dbReference>
<evidence type="ECO:0000256" key="11">
    <source>
        <dbReference type="ARBA" id="ARBA00023049"/>
    </source>
</evidence>
<dbReference type="AlphaFoldDB" id="A0A8I1G9K2"/>
<dbReference type="Pfam" id="PF17900">
    <property type="entry name" value="Peptidase_M1_N"/>
    <property type="match status" value="1"/>
</dbReference>
<dbReference type="GO" id="GO:0008237">
    <property type="term" value="F:metallopeptidase activity"/>
    <property type="evidence" value="ECO:0007669"/>
    <property type="project" value="UniProtKB-UniRule"/>
</dbReference>
<feature type="domain" description="Aminopeptidase N-like N-terminal" evidence="17">
    <location>
        <begin position="25"/>
        <end position="188"/>
    </location>
</feature>
<dbReference type="SUPFAM" id="SSF55486">
    <property type="entry name" value="Metalloproteases ('zincins'), catalytic domain"/>
    <property type="match status" value="1"/>
</dbReference>
<keyword evidence="7" id="KW-0645">Protease</keyword>
<dbReference type="InterPro" id="IPR042097">
    <property type="entry name" value="Aminopeptidase_N-like_N_sf"/>
</dbReference>
<dbReference type="PANTHER" id="PTHR46322:SF1">
    <property type="entry name" value="PUROMYCIN-SENSITIVE AMINOPEPTIDASE"/>
    <property type="match status" value="1"/>
</dbReference>
<feature type="domain" description="Peptidase M1 alanyl aminopeptidase Ig-like fold" evidence="15">
    <location>
        <begin position="446"/>
        <end position="541"/>
    </location>
</feature>
<dbReference type="InterPro" id="IPR014782">
    <property type="entry name" value="Peptidase_M1_dom"/>
</dbReference>
<dbReference type="GO" id="GO:0016285">
    <property type="term" value="F:alanyl aminopeptidase activity"/>
    <property type="evidence" value="ECO:0007669"/>
    <property type="project" value="UniProtKB-EC"/>
</dbReference>
<keyword evidence="6 19" id="KW-0031">Aminopeptidase</keyword>
<organism evidence="19 20">
    <name type="scientific">Idiomarina abyssalis</name>
    <dbReference type="NCBI Taxonomy" id="86102"/>
    <lineage>
        <taxon>Bacteria</taxon>
        <taxon>Pseudomonadati</taxon>
        <taxon>Pseudomonadota</taxon>
        <taxon>Gammaproteobacteria</taxon>
        <taxon>Alteromonadales</taxon>
        <taxon>Idiomarinaceae</taxon>
        <taxon>Idiomarina</taxon>
    </lineage>
</organism>
<keyword evidence="8" id="KW-0479">Metal-binding</keyword>
<reference evidence="19 21" key="1">
    <citation type="submission" date="2020-09" db="EMBL/GenBank/DDBJ databases">
        <title>Draft Genomes of Bacterial Isolates from North Pond Shallow Sediments.</title>
        <authorList>
            <person name="Kiel Reese B."/>
            <person name="Mullis M."/>
            <person name="Weisend R.E."/>
        </authorList>
    </citation>
    <scope>NUCLEOTIDE SEQUENCE</scope>
    <source>
        <strain evidence="19">KJE-2</strain>
        <strain evidence="18 21">KJE-3</strain>
    </source>
</reference>
<comment type="catalytic activity">
    <reaction evidence="1">
        <text>Release of an N-terminal amino acid, Xaa-|-Yaa- from a peptide, amide or arylamide. Xaa is preferably Ala, but may be most amino acids including Pro (slow action). When a terminal hydrophobic residue is followed by a prolyl residue, the two may be released as an intact Xaa-Pro dipeptide.</text>
        <dbReference type="EC" id="3.4.11.2"/>
    </reaction>
</comment>
<evidence type="ECO:0000313" key="18">
    <source>
        <dbReference type="EMBL" id="MBJ7267485.1"/>
    </source>
</evidence>
<proteinExistence type="inferred from homology"/>
<dbReference type="InterPro" id="IPR037144">
    <property type="entry name" value="Peptidase_M1_pepN_C_sf"/>
</dbReference>
<dbReference type="GO" id="GO:0008270">
    <property type="term" value="F:zinc ion binding"/>
    <property type="evidence" value="ECO:0007669"/>
    <property type="project" value="InterPro"/>
</dbReference>
<dbReference type="InterPro" id="IPR038438">
    <property type="entry name" value="PepN_Ig-like_sf"/>
</dbReference>
<evidence type="ECO:0000259" key="15">
    <source>
        <dbReference type="Pfam" id="PF11940"/>
    </source>
</evidence>
<keyword evidence="9 19" id="KW-0378">Hydrolase</keyword>
<evidence type="ECO:0000313" key="21">
    <source>
        <dbReference type="Proteomes" id="UP000655994"/>
    </source>
</evidence>
<evidence type="ECO:0000313" key="19">
    <source>
        <dbReference type="EMBL" id="MBJ7316135.1"/>
    </source>
</evidence>
<dbReference type="Pfam" id="PF01433">
    <property type="entry name" value="Peptidase_M1"/>
    <property type="match status" value="1"/>
</dbReference>
<dbReference type="FunFam" id="2.60.40.1840:FF:000001">
    <property type="entry name" value="Aminopeptidase N"/>
    <property type="match status" value="1"/>
</dbReference>
<dbReference type="CDD" id="cd09600">
    <property type="entry name" value="M1_APN"/>
    <property type="match status" value="1"/>
</dbReference>
<comment type="cofactor">
    <cofactor evidence="2">
        <name>Zn(2+)</name>
        <dbReference type="ChEBI" id="CHEBI:29105"/>
    </cofactor>
</comment>
<name>A0A8I1G9K2_9GAMM</name>
<dbReference type="InterPro" id="IPR035414">
    <property type="entry name" value="Peptidase_M1_pepN_Ig-like"/>
</dbReference>
<dbReference type="FunFam" id="1.10.390.10:FF:000002">
    <property type="entry name" value="Aminopeptidase N"/>
    <property type="match status" value="1"/>
</dbReference>
<keyword evidence="11" id="KW-0482">Metalloprotease</keyword>
<comment type="function">
    <text evidence="12">Aminopeptidase N is involved in the degradation of intracellular peptides generated by protein breakdown during normal growth as well as in response to nutrient starvation.</text>
</comment>
<evidence type="ECO:0000259" key="17">
    <source>
        <dbReference type="Pfam" id="PF17900"/>
    </source>
</evidence>
<dbReference type="InterPro" id="IPR012779">
    <property type="entry name" value="Peptidase_M1_pepN"/>
</dbReference>
<dbReference type="Pfam" id="PF17432">
    <property type="entry name" value="DUF3458_C"/>
    <property type="match status" value="1"/>
</dbReference>